<sequence>MPLFSSFSRSSRSKKSRRLAQDESFSYYDTQRHDEPHSAPAWRTVTPNAPSRDTRESWAEVDYPESYSGLGDYNRGASSSGSSSRRRRGGEPIPIPIHESDRHSQSTVTALDQPHYAQPYADTRYAARADTYDDDDSLYEDAPDHHGGAHQAHHGGYDGARYDSSIPLVQRESSHSRLTDAFADHAPAARPVTEVSLPQGTPYPSPGPVPMAASMSGVPRTRSASTPGPGRPPLATPMPGPSRSRGMTTPGLGAPSLSGRQPSARMRSIYAEPRQPVVVPQGPNMAVRSERPEYVGRAPSSGHRGRREERRAHDEREYRRRERSDDSGRTPDDSEDEYPPCVVVVERGRNGKKDTYYVIPGGAPVIFEDDHGHELTRVGDFSGRYKPRRQRPVIIEDEQGREIGRLGFDDESSLDYNYRKGSYDDGYERDRGYDSRRGGDRDHYDDRGSSRSHRSHRSQQADRDYAPEGPQDYPRSRTISNGSRPNLVYIPHKDTMRSTSYHSEDRSSRRQGYEPSQRSHHSRHSSSSRSHNNASPVIHLDDMRHRSPESVASGSSGRYDDDRSYQGSRRR</sequence>
<feature type="compositionally biased region" description="Low complexity" evidence="1">
    <location>
        <begin position="1"/>
        <end position="10"/>
    </location>
</feature>
<dbReference type="Proteomes" id="UP000703269">
    <property type="component" value="Unassembled WGS sequence"/>
</dbReference>
<organism evidence="2 3">
    <name type="scientific">Phanerochaete sordida</name>
    <dbReference type="NCBI Taxonomy" id="48140"/>
    <lineage>
        <taxon>Eukaryota</taxon>
        <taxon>Fungi</taxon>
        <taxon>Dikarya</taxon>
        <taxon>Basidiomycota</taxon>
        <taxon>Agaricomycotina</taxon>
        <taxon>Agaricomycetes</taxon>
        <taxon>Polyporales</taxon>
        <taxon>Phanerochaetaceae</taxon>
        <taxon>Phanerochaete</taxon>
    </lineage>
</organism>
<reference evidence="2 3" key="1">
    <citation type="submission" date="2021-08" db="EMBL/GenBank/DDBJ databases">
        <title>Draft Genome Sequence of Phanerochaete sordida strain YK-624.</title>
        <authorList>
            <person name="Mori T."/>
            <person name="Dohra H."/>
            <person name="Suzuki T."/>
            <person name="Kawagishi H."/>
            <person name="Hirai H."/>
        </authorList>
    </citation>
    <scope>NUCLEOTIDE SEQUENCE [LARGE SCALE GENOMIC DNA]</scope>
    <source>
        <strain evidence="2 3">YK-624</strain>
    </source>
</reference>
<evidence type="ECO:0000313" key="2">
    <source>
        <dbReference type="EMBL" id="GJE84708.1"/>
    </source>
</evidence>
<feature type="compositionally biased region" description="Basic and acidic residues" evidence="1">
    <location>
        <begin position="491"/>
        <end position="512"/>
    </location>
</feature>
<dbReference type="OrthoDB" id="3240950at2759"/>
<evidence type="ECO:0000256" key="1">
    <source>
        <dbReference type="SAM" id="MobiDB-lite"/>
    </source>
</evidence>
<feature type="compositionally biased region" description="Basic and acidic residues" evidence="1">
    <location>
        <begin position="539"/>
        <end position="548"/>
    </location>
</feature>
<gene>
    <name evidence="2" type="ORF">PsYK624_007840</name>
</gene>
<feature type="region of interest" description="Disordered" evidence="1">
    <location>
        <begin position="1"/>
        <end position="163"/>
    </location>
</feature>
<proteinExistence type="predicted"/>
<dbReference type="AlphaFoldDB" id="A0A9P3FX39"/>
<name>A0A9P3FX39_9APHY</name>
<feature type="compositionally biased region" description="Acidic residues" evidence="1">
    <location>
        <begin position="132"/>
        <end position="141"/>
    </location>
</feature>
<comment type="caution">
    <text evidence="2">The sequence shown here is derived from an EMBL/GenBank/DDBJ whole genome shotgun (WGS) entry which is preliminary data.</text>
</comment>
<feature type="region of interest" description="Disordered" evidence="1">
    <location>
        <begin position="185"/>
        <end position="343"/>
    </location>
</feature>
<feature type="compositionally biased region" description="Basic and acidic residues" evidence="1">
    <location>
        <begin position="417"/>
        <end position="449"/>
    </location>
</feature>
<accession>A0A9P3FX39</accession>
<feature type="compositionally biased region" description="Pro residues" evidence="1">
    <location>
        <begin position="229"/>
        <end position="240"/>
    </location>
</feature>
<feature type="compositionally biased region" description="Basic and acidic residues" evidence="1">
    <location>
        <begin position="398"/>
        <end position="408"/>
    </location>
</feature>
<protein>
    <submittedName>
        <fullName evidence="2">Uncharacterized protein</fullName>
    </submittedName>
</protein>
<feature type="compositionally biased region" description="Basic and acidic residues" evidence="1">
    <location>
        <begin position="368"/>
        <end position="377"/>
    </location>
</feature>
<evidence type="ECO:0000313" key="3">
    <source>
        <dbReference type="Proteomes" id="UP000703269"/>
    </source>
</evidence>
<feature type="compositionally biased region" description="Basic and acidic residues" evidence="1">
    <location>
        <begin position="306"/>
        <end position="332"/>
    </location>
</feature>
<feature type="region of interest" description="Disordered" evidence="1">
    <location>
        <begin position="362"/>
        <end position="571"/>
    </location>
</feature>
<keyword evidence="3" id="KW-1185">Reference proteome</keyword>
<dbReference type="EMBL" id="BPQB01000001">
    <property type="protein sequence ID" value="GJE84708.1"/>
    <property type="molecule type" value="Genomic_DNA"/>
</dbReference>